<evidence type="ECO:0000256" key="6">
    <source>
        <dbReference type="ARBA" id="ARBA00023002"/>
    </source>
</evidence>
<dbReference type="RefSeq" id="WP_127802276.1">
    <property type="nucleotide sequence ID" value="NZ_SACY01000001.1"/>
</dbReference>
<evidence type="ECO:0000256" key="13">
    <source>
        <dbReference type="PIRSR" id="PIRSR000239-1"/>
    </source>
</evidence>
<comment type="caution">
    <text evidence="15">The sequence shown here is derived from an EMBL/GenBank/DDBJ whole genome shotgun (WGS) entry which is preliminary data.</text>
</comment>
<proteinExistence type="inferred from homology"/>
<evidence type="ECO:0000313" key="16">
    <source>
        <dbReference type="Proteomes" id="UP000282832"/>
    </source>
</evidence>
<sequence>MKLKIGDKAPLLNQLDSDGNEVNSTKLLGSKIVLYFYPKDDTPGCTAQACNLNDNLELLQNKGYKVIGVSIDSNEKHTKFKKKYNLNFSLLSDSNLDLVNAYGVWVEKSMYGRTYMGTARTTFLINEEGIITDIIEKVDTKNHSNQIH</sequence>
<gene>
    <name evidence="15" type="ORF">EOJ36_01645</name>
</gene>
<dbReference type="PANTHER" id="PTHR42801:SF4">
    <property type="entry name" value="AHPC_TSA FAMILY PROTEIN"/>
    <property type="match status" value="1"/>
</dbReference>
<evidence type="ECO:0000256" key="5">
    <source>
        <dbReference type="ARBA" id="ARBA00022862"/>
    </source>
</evidence>
<evidence type="ECO:0000256" key="2">
    <source>
        <dbReference type="ARBA" id="ARBA00011245"/>
    </source>
</evidence>
<dbReference type="CDD" id="cd03017">
    <property type="entry name" value="PRX_BCP"/>
    <property type="match status" value="1"/>
</dbReference>
<dbReference type="GO" id="GO:0005737">
    <property type="term" value="C:cytoplasm"/>
    <property type="evidence" value="ECO:0007669"/>
    <property type="project" value="TreeGrafter"/>
</dbReference>
<feature type="domain" description="Thioredoxin" evidence="14">
    <location>
        <begin position="3"/>
        <end position="148"/>
    </location>
</feature>
<dbReference type="GO" id="GO:0034599">
    <property type="term" value="P:cellular response to oxidative stress"/>
    <property type="evidence" value="ECO:0007669"/>
    <property type="project" value="TreeGrafter"/>
</dbReference>
<comment type="subunit">
    <text evidence="2">Monomer.</text>
</comment>
<keyword evidence="16" id="KW-1185">Reference proteome</keyword>
<dbReference type="FunFam" id="3.40.30.10:FF:000007">
    <property type="entry name" value="Thioredoxin-dependent thiol peroxidase"/>
    <property type="match status" value="1"/>
</dbReference>
<dbReference type="EC" id="1.11.1.24" evidence="3"/>
<evidence type="ECO:0000256" key="7">
    <source>
        <dbReference type="ARBA" id="ARBA00023157"/>
    </source>
</evidence>
<dbReference type="Proteomes" id="UP000282832">
    <property type="component" value="Unassembled WGS sequence"/>
</dbReference>
<dbReference type="InterPro" id="IPR013766">
    <property type="entry name" value="Thioredoxin_domain"/>
</dbReference>
<feature type="active site" description="Cysteine sulfenic acid (-SOH) intermediate; for peroxidase activity" evidence="13">
    <location>
        <position position="45"/>
    </location>
</feature>
<evidence type="ECO:0000256" key="1">
    <source>
        <dbReference type="ARBA" id="ARBA00003330"/>
    </source>
</evidence>
<keyword evidence="6 15" id="KW-0560">Oxidoreductase</keyword>
<evidence type="ECO:0000256" key="9">
    <source>
        <dbReference type="ARBA" id="ARBA00032824"/>
    </source>
</evidence>
<dbReference type="OrthoDB" id="9812811at2"/>
<keyword evidence="7" id="KW-1015">Disulfide bond</keyword>
<comment type="similarity">
    <text evidence="10">Belongs to the peroxiredoxin family. BCP/PrxQ subfamily.</text>
</comment>
<evidence type="ECO:0000256" key="10">
    <source>
        <dbReference type="ARBA" id="ARBA00038489"/>
    </source>
</evidence>
<dbReference type="GO" id="GO:0008379">
    <property type="term" value="F:thioredoxin peroxidase activity"/>
    <property type="evidence" value="ECO:0007669"/>
    <property type="project" value="TreeGrafter"/>
</dbReference>
<dbReference type="InterPro" id="IPR036249">
    <property type="entry name" value="Thioredoxin-like_sf"/>
</dbReference>
<evidence type="ECO:0000256" key="3">
    <source>
        <dbReference type="ARBA" id="ARBA00013017"/>
    </source>
</evidence>
<dbReference type="InterPro" id="IPR024706">
    <property type="entry name" value="Peroxiredoxin_AhpC-typ"/>
</dbReference>
<keyword evidence="5" id="KW-0049">Antioxidant</keyword>
<evidence type="ECO:0000256" key="11">
    <source>
        <dbReference type="ARBA" id="ARBA00042639"/>
    </source>
</evidence>
<dbReference type="Gene3D" id="3.40.30.10">
    <property type="entry name" value="Glutaredoxin"/>
    <property type="match status" value="1"/>
</dbReference>
<dbReference type="GO" id="GO:0045454">
    <property type="term" value="P:cell redox homeostasis"/>
    <property type="evidence" value="ECO:0007669"/>
    <property type="project" value="TreeGrafter"/>
</dbReference>
<dbReference type="SUPFAM" id="SSF52833">
    <property type="entry name" value="Thioredoxin-like"/>
    <property type="match status" value="1"/>
</dbReference>
<evidence type="ECO:0000256" key="4">
    <source>
        <dbReference type="ARBA" id="ARBA00022559"/>
    </source>
</evidence>
<comment type="catalytic activity">
    <reaction evidence="12">
        <text>a hydroperoxide + [thioredoxin]-dithiol = an alcohol + [thioredoxin]-disulfide + H2O</text>
        <dbReference type="Rhea" id="RHEA:62620"/>
        <dbReference type="Rhea" id="RHEA-COMP:10698"/>
        <dbReference type="Rhea" id="RHEA-COMP:10700"/>
        <dbReference type="ChEBI" id="CHEBI:15377"/>
        <dbReference type="ChEBI" id="CHEBI:29950"/>
        <dbReference type="ChEBI" id="CHEBI:30879"/>
        <dbReference type="ChEBI" id="CHEBI:35924"/>
        <dbReference type="ChEBI" id="CHEBI:50058"/>
        <dbReference type="EC" id="1.11.1.24"/>
    </reaction>
</comment>
<evidence type="ECO:0000256" key="8">
    <source>
        <dbReference type="ARBA" id="ARBA00023284"/>
    </source>
</evidence>
<accession>A0A437PWT9</accession>
<dbReference type="AlphaFoldDB" id="A0A437PWT9"/>
<evidence type="ECO:0000256" key="12">
    <source>
        <dbReference type="ARBA" id="ARBA00049091"/>
    </source>
</evidence>
<name>A0A437PWT9_9BACT</name>
<dbReference type="PIRSF" id="PIRSF000239">
    <property type="entry name" value="AHPC"/>
    <property type="match status" value="1"/>
</dbReference>
<keyword evidence="8" id="KW-0676">Redox-active center</keyword>
<dbReference type="NCBIfam" id="NF006960">
    <property type="entry name" value="PRK09437.1"/>
    <property type="match status" value="1"/>
</dbReference>
<dbReference type="PROSITE" id="PS51352">
    <property type="entry name" value="THIOREDOXIN_2"/>
    <property type="match status" value="1"/>
</dbReference>
<dbReference type="PANTHER" id="PTHR42801">
    <property type="entry name" value="THIOREDOXIN-DEPENDENT PEROXIDE REDUCTASE"/>
    <property type="match status" value="1"/>
</dbReference>
<evidence type="ECO:0000259" key="14">
    <source>
        <dbReference type="PROSITE" id="PS51352"/>
    </source>
</evidence>
<comment type="function">
    <text evidence="1">Thiol-specific peroxidase that catalyzes the reduction of hydrogen peroxide and organic hydroperoxides to water and alcohols, respectively. Plays a role in cell protection against oxidative stress by detoxifying peroxides and as sensor of hydrogen peroxide-mediated signaling events.</text>
</comment>
<protein>
    <recommendedName>
        <fullName evidence="3">thioredoxin-dependent peroxiredoxin</fullName>
        <ecNumber evidence="3">1.11.1.24</ecNumber>
    </recommendedName>
    <alternativeName>
        <fullName evidence="9">Thioredoxin peroxidase</fullName>
    </alternativeName>
    <alternativeName>
        <fullName evidence="11">Thioredoxin-dependent peroxiredoxin Bcp</fullName>
    </alternativeName>
</protein>
<dbReference type="Pfam" id="PF00578">
    <property type="entry name" value="AhpC-TSA"/>
    <property type="match status" value="1"/>
</dbReference>
<reference evidence="15 16" key="1">
    <citation type="submission" date="2019-01" db="EMBL/GenBank/DDBJ databases">
        <authorList>
            <person name="Chen W.-M."/>
        </authorList>
    </citation>
    <scope>NUCLEOTIDE SEQUENCE [LARGE SCALE GENOMIC DNA]</scope>
    <source>
        <strain evidence="15 16">FSY-15</strain>
    </source>
</reference>
<organism evidence="15 16">
    <name type="scientific">Sandaracinomonas limnophila</name>
    <dbReference type="NCBI Taxonomy" id="1862386"/>
    <lineage>
        <taxon>Bacteria</taxon>
        <taxon>Pseudomonadati</taxon>
        <taxon>Bacteroidota</taxon>
        <taxon>Cytophagia</taxon>
        <taxon>Cytophagales</taxon>
        <taxon>Flectobacillaceae</taxon>
        <taxon>Sandaracinomonas</taxon>
    </lineage>
</organism>
<dbReference type="InterPro" id="IPR000866">
    <property type="entry name" value="AhpC/TSA"/>
</dbReference>
<keyword evidence="4 15" id="KW-0575">Peroxidase</keyword>
<evidence type="ECO:0000313" key="15">
    <source>
        <dbReference type="EMBL" id="RVU26724.1"/>
    </source>
</evidence>
<dbReference type="InterPro" id="IPR050924">
    <property type="entry name" value="Peroxiredoxin_BCP/PrxQ"/>
</dbReference>
<dbReference type="EMBL" id="SACY01000001">
    <property type="protein sequence ID" value="RVU26724.1"/>
    <property type="molecule type" value="Genomic_DNA"/>
</dbReference>